<dbReference type="SUPFAM" id="SSF53474">
    <property type="entry name" value="alpha/beta-Hydrolases"/>
    <property type="match status" value="1"/>
</dbReference>
<dbReference type="Gene3D" id="3.40.50.1820">
    <property type="entry name" value="alpha/beta hydrolase"/>
    <property type="match status" value="1"/>
</dbReference>
<gene>
    <name evidence="2" type="ORF">MNBD_ACTINO02-1034</name>
</gene>
<dbReference type="Pfam" id="PF12146">
    <property type="entry name" value="Hydrolase_4"/>
    <property type="match status" value="1"/>
</dbReference>
<dbReference type="InterPro" id="IPR029058">
    <property type="entry name" value="AB_hydrolase_fold"/>
</dbReference>
<protein>
    <submittedName>
        <fullName evidence="2">Hydrolases of the alpha/beta superfamily</fullName>
    </submittedName>
</protein>
<dbReference type="InterPro" id="IPR022742">
    <property type="entry name" value="Hydrolase_4"/>
</dbReference>
<name>A0A3B0SJ53_9ZZZZ</name>
<organism evidence="2">
    <name type="scientific">hydrothermal vent metagenome</name>
    <dbReference type="NCBI Taxonomy" id="652676"/>
    <lineage>
        <taxon>unclassified sequences</taxon>
        <taxon>metagenomes</taxon>
        <taxon>ecological metagenomes</taxon>
    </lineage>
</organism>
<dbReference type="EMBL" id="UOEK01000233">
    <property type="protein sequence ID" value="VAW02432.1"/>
    <property type="molecule type" value="Genomic_DNA"/>
</dbReference>
<evidence type="ECO:0000259" key="1">
    <source>
        <dbReference type="Pfam" id="PF12146"/>
    </source>
</evidence>
<evidence type="ECO:0000313" key="2">
    <source>
        <dbReference type="EMBL" id="VAW02432.1"/>
    </source>
</evidence>
<dbReference type="PIRSF" id="PIRSF037442">
    <property type="entry name" value="UCP037442_abhydr"/>
    <property type="match status" value="1"/>
</dbReference>
<proteinExistence type="predicted"/>
<dbReference type="GO" id="GO:0016787">
    <property type="term" value="F:hydrolase activity"/>
    <property type="evidence" value="ECO:0007669"/>
    <property type="project" value="UniProtKB-KW"/>
</dbReference>
<reference evidence="2" key="1">
    <citation type="submission" date="2018-06" db="EMBL/GenBank/DDBJ databases">
        <authorList>
            <person name="Zhirakovskaya E."/>
        </authorList>
    </citation>
    <scope>NUCLEOTIDE SEQUENCE</scope>
</reference>
<keyword evidence="2" id="KW-0378">Hydrolase</keyword>
<dbReference type="InterPro" id="IPR017208">
    <property type="entry name" value="UCP037442_abhydr"/>
</dbReference>
<dbReference type="AlphaFoldDB" id="A0A3B0SJ53"/>
<accession>A0A3B0SJ53</accession>
<feature type="domain" description="Serine aminopeptidase S33" evidence="1">
    <location>
        <begin position="32"/>
        <end position="142"/>
    </location>
</feature>
<sequence length="283" mass="31426">MTAAPTNTTTIPARDGYQLAATIRTPADSRGRVVVISSAMAVKRGFYDRLADYFLAAGYTVITYDYRGIGGSRKGSLRGFEATLSDWALLDMQGVIEWTTQTLHPDRLFLFGHSAGGQLAGMIADPTPIDAMVTVASQSGYWRIQGKGQRMVVAFHSHVALPGLPKIFGYMPWSRISKAEDIPKGVSEEWARWIRSPDYLLGDDSLPLDRYSRFTAPVLAYSLADDTWGTREAVNAMMSAYPNVERRHVEPSDIGVESIGHFGFFRPESKPLWDDVVTWLETH</sequence>